<gene>
    <name evidence="2" type="ORF">BIY29_10945</name>
</gene>
<keyword evidence="3" id="KW-1185">Reference proteome</keyword>
<dbReference type="GO" id="GO:0004519">
    <property type="term" value="F:endonuclease activity"/>
    <property type="evidence" value="ECO:0007669"/>
    <property type="project" value="UniProtKB-KW"/>
</dbReference>
<keyword evidence="2" id="KW-0540">Nuclease</keyword>
<keyword evidence="2" id="KW-0378">Hydrolase</keyword>
<evidence type="ECO:0000313" key="3">
    <source>
        <dbReference type="Proteomes" id="UP000285648"/>
    </source>
</evidence>
<accession>A0A421DN48</accession>
<dbReference type="AlphaFoldDB" id="A0A421DN48"/>
<reference evidence="2 3" key="1">
    <citation type="submission" date="2016-09" db="EMBL/GenBank/DDBJ databases">
        <authorList>
            <person name="Doonan J."/>
            <person name="Pachebat J.A."/>
            <person name="Golyshin P.N."/>
            <person name="Denman S."/>
            <person name="Mcdonald J.E."/>
        </authorList>
    </citation>
    <scope>NUCLEOTIDE SEQUENCE [LARGE SCALE GENOMIC DNA]</scope>
    <source>
        <strain evidence="2 3">NCPPB 3934</strain>
    </source>
</reference>
<protein>
    <submittedName>
        <fullName evidence="2">HNH endonuclease</fullName>
    </submittedName>
</protein>
<sequence>MARRSKKSEPETLRKQLLMLISDFEHKLLDESLREQVLALVPANHLLRDLGSSLLNEDNCNSARDRILAYLLKYPKIIIHGDELMVVAGISEYARRIRELRVQFGWSVLSGTTLKEMVEQNEITLQQIQASSSSSLKTDIYAIMGIEQDREAALRWNEANVLRRSKASTKDKILTYLRRNVGRPVTGEELKYLANDSKEWARRTRELRTEDGWPIATKNSGRPELEVGAYLLEEDRQAEVHDRNIPDSLRVKVLERDHHSCRNCHWSHDNKKPNDPRTFLELHHIEYHVDGGENSLENLITLCNVCHDEVHRKKITNMYLLDLIKD</sequence>
<dbReference type="SMART" id="SM00507">
    <property type="entry name" value="HNHc"/>
    <property type="match status" value="1"/>
</dbReference>
<name>A0A421DN48_9GAMM</name>
<dbReference type="GO" id="GO:0008270">
    <property type="term" value="F:zinc ion binding"/>
    <property type="evidence" value="ECO:0007669"/>
    <property type="project" value="InterPro"/>
</dbReference>
<comment type="caution">
    <text evidence="2">The sequence shown here is derived from an EMBL/GenBank/DDBJ whole genome shotgun (WGS) entry which is preliminary data.</text>
</comment>
<dbReference type="InterPro" id="IPR002711">
    <property type="entry name" value="HNH"/>
</dbReference>
<dbReference type="Gene3D" id="1.10.30.50">
    <property type="match status" value="1"/>
</dbReference>
<evidence type="ECO:0000259" key="1">
    <source>
        <dbReference type="SMART" id="SM00507"/>
    </source>
</evidence>
<dbReference type="InterPro" id="IPR003615">
    <property type="entry name" value="HNH_nuc"/>
</dbReference>
<feature type="domain" description="HNH nuclease" evidence="1">
    <location>
        <begin position="248"/>
        <end position="308"/>
    </location>
</feature>
<organism evidence="2 3">
    <name type="scientific">Brenneria alni</name>
    <dbReference type="NCBI Taxonomy" id="71656"/>
    <lineage>
        <taxon>Bacteria</taxon>
        <taxon>Pseudomonadati</taxon>
        <taxon>Pseudomonadota</taxon>
        <taxon>Gammaproteobacteria</taxon>
        <taxon>Enterobacterales</taxon>
        <taxon>Pectobacteriaceae</taxon>
        <taxon>Brenneria</taxon>
    </lineage>
</organism>
<dbReference type="GO" id="GO:0003676">
    <property type="term" value="F:nucleic acid binding"/>
    <property type="evidence" value="ECO:0007669"/>
    <property type="project" value="InterPro"/>
</dbReference>
<dbReference type="Pfam" id="PF01844">
    <property type="entry name" value="HNH"/>
    <property type="match status" value="1"/>
</dbReference>
<evidence type="ECO:0000313" key="2">
    <source>
        <dbReference type="EMBL" id="RLM23243.1"/>
    </source>
</evidence>
<dbReference type="CDD" id="cd00085">
    <property type="entry name" value="HNHc"/>
    <property type="match status" value="1"/>
</dbReference>
<dbReference type="Proteomes" id="UP000285648">
    <property type="component" value="Unassembled WGS sequence"/>
</dbReference>
<dbReference type="RefSeq" id="WP_121575220.1">
    <property type="nucleotide sequence ID" value="NZ_MJLZ01000022.1"/>
</dbReference>
<proteinExistence type="predicted"/>
<keyword evidence="2" id="KW-0255">Endonuclease</keyword>
<dbReference type="EMBL" id="MJLZ01000022">
    <property type="protein sequence ID" value="RLM23243.1"/>
    <property type="molecule type" value="Genomic_DNA"/>
</dbReference>
<dbReference type="OrthoDB" id="9802640at2"/>